<keyword evidence="3" id="KW-1185">Reference proteome</keyword>
<evidence type="ECO:0000313" key="3">
    <source>
        <dbReference type="Proteomes" id="UP000659223"/>
    </source>
</evidence>
<dbReference type="InterPro" id="IPR027417">
    <property type="entry name" value="P-loop_NTPase"/>
</dbReference>
<evidence type="ECO:0000313" key="2">
    <source>
        <dbReference type="EMBL" id="GGX65605.1"/>
    </source>
</evidence>
<sequence length="794" mass="84812">MFTDAGPAAGRPPGGPAWRALERLTAAARERDTDLAAAWSAAALTGSPESLQGLAAALVRHTGDARLGEALRQWLHEHAGKGAAAAARHTNVLQGDTRVEGSSLQARDIHGGVHLHHAPPPRRPPTPRQLLPVPAHFTDRADDLRTLDALRTAQRDGCAPQLVVVSGPAGVGKTALVSRWLRAAAPQFPDGQLYADLRGHASSGPAYPTEALAGFLRALGAVSVPAAAQEQTALWRTLTADLRLTVMLDNAFSAAQVRALLPAAPGSLVVVTSRYRLTGLVVDGAGFHRVGMLEPAAALELLTRAVGGDRVERDREAARQVVSLCGRLPLALCLAAAQLASRPRRPVAALASALTRGRGPLDGLSVEGEAAVRTALDESYDALPAQAARVYRAMALLPVRHYEAHLVAAACAVAPEEAEYLLDLLADVSLLEETEEDEHYRFHDLVRLHAAHRAESEETAMQRELTLRRFVDRCLATATSAEELLTPSHRTLPRSYAHPPAGPAPFGTADAGLAWLDGHRYDLMAAVRLAADRGWDASAWQLVDAMWPLFLRLRPYDLWVEAHETGLAAALRDGDRAGTGRMLTSGGNGLCNAGRFGDAVQWFTDALSRAAEDGDTRQQAQALHGLGKAHHLNGEPDRAEGFFARALTLRETIGYRRGAALSRVGLGEAATARGRPRQAVDHLSRAYGDLVAEGEHYEASRALAHLGRATALAGDPDVGLRQLRSALQNFEASGSVHWQARTMEMLGLVARERDEEADARAWFTRSLALYAPVSPSDAARLRARLAELPGAGPS</sequence>
<organism evidence="2 3">
    <name type="scientific">Streptomyces hiroshimensis</name>
    <dbReference type="NCBI Taxonomy" id="66424"/>
    <lineage>
        <taxon>Bacteria</taxon>
        <taxon>Bacillati</taxon>
        <taxon>Actinomycetota</taxon>
        <taxon>Actinomycetes</taxon>
        <taxon>Kitasatosporales</taxon>
        <taxon>Streptomycetaceae</taxon>
        <taxon>Streptomyces</taxon>
    </lineage>
</organism>
<name>A0ABQ2Y649_9ACTN</name>
<dbReference type="Gene3D" id="3.40.50.300">
    <property type="entry name" value="P-loop containing nucleotide triphosphate hydrolases"/>
    <property type="match status" value="1"/>
</dbReference>
<dbReference type="Proteomes" id="UP000659223">
    <property type="component" value="Unassembled WGS sequence"/>
</dbReference>
<dbReference type="PANTHER" id="PTHR47691:SF3">
    <property type="entry name" value="HTH-TYPE TRANSCRIPTIONAL REGULATOR RV0890C-RELATED"/>
    <property type="match status" value="1"/>
</dbReference>
<comment type="caution">
    <text evidence="2">The sequence shown here is derived from an EMBL/GenBank/DDBJ whole genome shotgun (WGS) entry which is preliminary data.</text>
</comment>
<dbReference type="InterPro" id="IPR011990">
    <property type="entry name" value="TPR-like_helical_dom_sf"/>
</dbReference>
<feature type="region of interest" description="Disordered" evidence="1">
    <location>
        <begin position="112"/>
        <end position="131"/>
    </location>
</feature>
<gene>
    <name evidence="2" type="ORF">GCM10010324_08280</name>
</gene>
<dbReference type="SUPFAM" id="SSF48452">
    <property type="entry name" value="TPR-like"/>
    <property type="match status" value="1"/>
</dbReference>
<dbReference type="PANTHER" id="PTHR47691">
    <property type="entry name" value="REGULATOR-RELATED"/>
    <property type="match status" value="1"/>
</dbReference>
<reference evidence="3" key="1">
    <citation type="journal article" date="2019" name="Int. J. Syst. Evol. Microbiol.">
        <title>The Global Catalogue of Microorganisms (GCM) 10K type strain sequencing project: providing services to taxonomists for standard genome sequencing and annotation.</title>
        <authorList>
            <consortium name="The Broad Institute Genomics Platform"/>
            <consortium name="The Broad Institute Genome Sequencing Center for Infectious Disease"/>
            <person name="Wu L."/>
            <person name="Ma J."/>
        </authorList>
    </citation>
    <scope>NUCLEOTIDE SEQUENCE [LARGE SCALE GENOMIC DNA]</scope>
    <source>
        <strain evidence="3">JCM 4586</strain>
    </source>
</reference>
<dbReference type="InterPro" id="IPR019734">
    <property type="entry name" value="TPR_rpt"/>
</dbReference>
<dbReference type="SUPFAM" id="SSF52540">
    <property type="entry name" value="P-loop containing nucleoside triphosphate hydrolases"/>
    <property type="match status" value="1"/>
</dbReference>
<dbReference type="SMART" id="SM00028">
    <property type="entry name" value="TPR"/>
    <property type="match status" value="3"/>
</dbReference>
<accession>A0ABQ2Y649</accession>
<dbReference type="EMBL" id="BMUT01000001">
    <property type="protein sequence ID" value="GGX65605.1"/>
    <property type="molecule type" value="Genomic_DNA"/>
</dbReference>
<proteinExistence type="predicted"/>
<protein>
    <submittedName>
        <fullName evidence="2">NTPase</fullName>
    </submittedName>
</protein>
<dbReference type="Gene3D" id="1.25.40.10">
    <property type="entry name" value="Tetratricopeptide repeat domain"/>
    <property type="match status" value="2"/>
</dbReference>
<dbReference type="Pfam" id="PF13424">
    <property type="entry name" value="TPR_12"/>
    <property type="match status" value="1"/>
</dbReference>
<evidence type="ECO:0000256" key="1">
    <source>
        <dbReference type="SAM" id="MobiDB-lite"/>
    </source>
</evidence>